<dbReference type="Proteomes" id="UP000526734">
    <property type="component" value="Unassembled WGS sequence"/>
</dbReference>
<evidence type="ECO:0000313" key="5">
    <source>
        <dbReference type="EMBL" id="MBB1154098.1"/>
    </source>
</evidence>
<proteinExistence type="inferred from homology"/>
<dbReference type="GO" id="GO:0008757">
    <property type="term" value="F:S-adenosylmethionine-dependent methyltransferase activity"/>
    <property type="evidence" value="ECO:0007669"/>
    <property type="project" value="InterPro"/>
</dbReference>
<gene>
    <name evidence="5" type="ORF">H4281_13225</name>
</gene>
<dbReference type="CDD" id="cd02440">
    <property type="entry name" value="AdoMet_MTases"/>
    <property type="match status" value="1"/>
</dbReference>
<keyword evidence="6" id="KW-1185">Reference proteome</keyword>
<evidence type="ECO:0000256" key="2">
    <source>
        <dbReference type="ARBA" id="ARBA00022603"/>
    </source>
</evidence>
<evidence type="ECO:0000313" key="6">
    <source>
        <dbReference type="Proteomes" id="UP000526734"/>
    </source>
</evidence>
<dbReference type="InterPro" id="IPR013216">
    <property type="entry name" value="Methyltransf_11"/>
</dbReference>
<dbReference type="AlphaFoldDB" id="A0A7W3VVP5"/>
<dbReference type="PANTHER" id="PTHR44942:SF4">
    <property type="entry name" value="METHYLTRANSFERASE TYPE 11 DOMAIN-CONTAINING PROTEIN"/>
    <property type="match status" value="1"/>
</dbReference>
<reference evidence="5 6" key="1">
    <citation type="submission" date="2020-08" db="EMBL/GenBank/DDBJ databases">
        <title>Amycolatopsis sp. nov. DR6-1 isolated from Dendrobium heterocarpum.</title>
        <authorList>
            <person name="Tedsree N."/>
            <person name="Kuncharoen N."/>
            <person name="Likhitwitayawuid K."/>
            <person name="Tanasupawat S."/>
        </authorList>
    </citation>
    <scope>NUCLEOTIDE SEQUENCE [LARGE SCALE GENOMIC DNA]</scope>
    <source>
        <strain evidence="5 6">DR6-1</strain>
    </source>
</reference>
<dbReference type="RefSeq" id="WP_182891176.1">
    <property type="nucleotide sequence ID" value="NZ_JACGZW010000004.1"/>
</dbReference>
<accession>A0A7W3VVP5</accession>
<protein>
    <submittedName>
        <fullName evidence="5">Methyltransferase domain-containing protein</fullName>
    </submittedName>
</protein>
<dbReference type="Gene3D" id="3.40.50.150">
    <property type="entry name" value="Vaccinia Virus protein VP39"/>
    <property type="match status" value="1"/>
</dbReference>
<evidence type="ECO:0000259" key="4">
    <source>
        <dbReference type="Pfam" id="PF08241"/>
    </source>
</evidence>
<keyword evidence="3 5" id="KW-0808">Transferase</keyword>
<dbReference type="SUPFAM" id="SSF53335">
    <property type="entry name" value="S-adenosyl-L-methionine-dependent methyltransferases"/>
    <property type="match status" value="1"/>
</dbReference>
<comment type="similarity">
    <text evidence="1">Belongs to the methyltransferase superfamily.</text>
</comment>
<dbReference type="EMBL" id="JACGZW010000004">
    <property type="protein sequence ID" value="MBB1154098.1"/>
    <property type="molecule type" value="Genomic_DNA"/>
</dbReference>
<dbReference type="Pfam" id="PF08241">
    <property type="entry name" value="Methyltransf_11"/>
    <property type="match status" value="1"/>
</dbReference>
<organism evidence="5 6">
    <name type="scientific">Amycolatopsis dendrobii</name>
    <dbReference type="NCBI Taxonomy" id="2760662"/>
    <lineage>
        <taxon>Bacteria</taxon>
        <taxon>Bacillati</taxon>
        <taxon>Actinomycetota</taxon>
        <taxon>Actinomycetes</taxon>
        <taxon>Pseudonocardiales</taxon>
        <taxon>Pseudonocardiaceae</taxon>
        <taxon>Amycolatopsis</taxon>
    </lineage>
</organism>
<keyword evidence="2 5" id="KW-0489">Methyltransferase</keyword>
<evidence type="ECO:0000256" key="3">
    <source>
        <dbReference type="ARBA" id="ARBA00022679"/>
    </source>
</evidence>
<name>A0A7W3VVP5_9PSEU</name>
<dbReference type="GO" id="GO:0032259">
    <property type="term" value="P:methylation"/>
    <property type="evidence" value="ECO:0007669"/>
    <property type="project" value="UniProtKB-KW"/>
</dbReference>
<dbReference type="PANTHER" id="PTHR44942">
    <property type="entry name" value="METHYLTRANSF_11 DOMAIN-CONTAINING PROTEIN"/>
    <property type="match status" value="1"/>
</dbReference>
<feature type="domain" description="Methyltransferase type 11" evidence="4">
    <location>
        <begin position="51"/>
        <end position="139"/>
    </location>
</feature>
<dbReference type="InterPro" id="IPR051052">
    <property type="entry name" value="Diverse_substrate_MTase"/>
</dbReference>
<sequence>MTRSAQETFFRAFHASHPAVTSRAFGDGRSAGGRSSYELLRDEIASPGRVLDLACGDGFLLELLAAAGHQAIGVDLSSVDLALARQRSAAVAEGRAQQLPFADHAFDACVSHMAFMLMTDIDEVAAELARVLRPGGQLSLVLGGGPAGGEAYALFGKLLREILAEVPAEQRIPRLGDPRTRGRAGLDEILSPAGFSPVQWRTEEIDFSGSLDQVWDFVSTVYNLFPLAESASSALKTAFLAEAPALAAPDGLIPLVFQVHLASTRIVHKGQ</sequence>
<dbReference type="InterPro" id="IPR029063">
    <property type="entry name" value="SAM-dependent_MTases_sf"/>
</dbReference>
<evidence type="ECO:0000256" key="1">
    <source>
        <dbReference type="ARBA" id="ARBA00008361"/>
    </source>
</evidence>
<comment type="caution">
    <text evidence="5">The sequence shown here is derived from an EMBL/GenBank/DDBJ whole genome shotgun (WGS) entry which is preliminary data.</text>
</comment>